<comment type="caution">
    <text evidence="2">The sequence shown here is derived from an EMBL/GenBank/DDBJ whole genome shotgun (WGS) entry which is preliminary data.</text>
</comment>
<feature type="non-terminal residue" evidence="2">
    <location>
        <position position="61"/>
    </location>
</feature>
<dbReference type="EMBL" id="NCKW01006109">
    <property type="protein sequence ID" value="POM72194.1"/>
    <property type="molecule type" value="Genomic_DNA"/>
</dbReference>
<gene>
    <name evidence="2" type="ORF">PHPALM_11130</name>
</gene>
<evidence type="ECO:0000256" key="1">
    <source>
        <dbReference type="SAM" id="MobiDB-lite"/>
    </source>
</evidence>
<feature type="region of interest" description="Disordered" evidence="1">
    <location>
        <begin position="1"/>
        <end position="61"/>
    </location>
</feature>
<reference evidence="2 3" key="1">
    <citation type="journal article" date="2017" name="Genome Biol. Evol.">
        <title>Phytophthora megakarya and P. palmivora, closely related causal agents of cacao black pod rot, underwent increases in genome sizes and gene numbers by different mechanisms.</title>
        <authorList>
            <person name="Ali S.S."/>
            <person name="Shao J."/>
            <person name="Lary D.J."/>
            <person name="Kronmiller B."/>
            <person name="Shen D."/>
            <person name="Strem M.D."/>
            <person name="Amoako-Attah I."/>
            <person name="Akrofi A.Y."/>
            <person name="Begoude B.A."/>
            <person name="Ten Hoopen G.M."/>
            <person name="Coulibaly K."/>
            <person name="Kebe B.I."/>
            <person name="Melnick R.L."/>
            <person name="Guiltinan M.J."/>
            <person name="Tyler B.M."/>
            <person name="Meinhardt L.W."/>
            <person name="Bailey B.A."/>
        </authorList>
    </citation>
    <scope>NUCLEOTIDE SEQUENCE [LARGE SCALE GENOMIC DNA]</scope>
    <source>
        <strain evidence="3">sbr112.9</strain>
    </source>
</reference>
<name>A0A2P4Y302_9STRA</name>
<keyword evidence="2" id="KW-0418">Kinase</keyword>
<keyword evidence="2" id="KW-0808">Transferase</keyword>
<feature type="compositionally biased region" description="Polar residues" evidence="1">
    <location>
        <begin position="24"/>
        <end position="43"/>
    </location>
</feature>
<sequence>MGCSSSKARNDPRPPQTGRYEEPNYSNLAANVNNGDFSANHNGNMPRRSVPAPRNARNQNL</sequence>
<evidence type="ECO:0000313" key="2">
    <source>
        <dbReference type="EMBL" id="POM72194.1"/>
    </source>
</evidence>
<organism evidence="2 3">
    <name type="scientific">Phytophthora palmivora</name>
    <dbReference type="NCBI Taxonomy" id="4796"/>
    <lineage>
        <taxon>Eukaryota</taxon>
        <taxon>Sar</taxon>
        <taxon>Stramenopiles</taxon>
        <taxon>Oomycota</taxon>
        <taxon>Peronosporomycetes</taxon>
        <taxon>Peronosporales</taxon>
        <taxon>Peronosporaceae</taxon>
        <taxon>Phytophthora</taxon>
    </lineage>
</organism>
<protein>
    <submittedName>
        <fullName evidence="2">Protein kinase</fullName>
    </submittedName>
</protein>
<keyword evidence="3" id="KW-1185">Reference proteome</keyword>
<accession>A0A2P4Y302</accession>
<proteinExistence type="predicted"/>
<evidence type="ECO:0000313" key="3">
    <source>
        <dbReference type="Proteomes" id="UP000237271"/>
    </source>
</evidence>
<dbReference type="Proteomes" id="UP000237271">
    <property type="component" value="Unassembled WGS sequence"/>
</dbReference>
<dbReference type="GO" id="GO:0016301">
    <property type="term" value="F:kinase activity"/>
    <property type="evidence" value="ECO:0007669"/>
    <property type="project" value="UniProtKB-KW"/>
</dbReference>
<dbReference type="AlphaFoldDB" id="A0A2P4Y302"/>